<dbReference type="Pfam" id="PF00582">
    <property type="entry name" value="Usp"/>
    <property type="match status" value="1"/>
</dbReference>
<evidence type="ECO:0000259" key="2">
    <source>
        <dbReference type="Pfam" id="PF00582"/>
    </source>
</evidence>
<dbReference type="Proteomes" id="UP000750197">
    <property type="component" value="Unassembled WGS sequence"/>
</dbReference>
<dbReference type="Gene3D" id="3.40.50.620">
    <property type="entry name" value="HUPs"/>
    <property type="match status" value="1"/>
</dbReference>
<evidence type="ECO:0000256" key="1">
    <source>
        <dbReference type="ARBA" id="ARBA00008791"/>
    </source>
</evidence>
<accession>A0A8J8CAS9</accession>
<dbReference type="EMBL" id="JAHEAC010000004">
    <property type="protein sequence ID" value="MBX8643320.1"/>
    <property type="molecule type" value="Genomic_DNA"/>
</dbReference>
<organism evidence="3 5">
    <name type="scientific">Candidatus Sysuiplasma superficiale</name>
    <dbReference type="NCBI Taxonomy" id="2823368"/>
    <lineage>
        <taxon>Archaea</taxon>
        <taxon>Methanobacteriati</taxon>
        <taxon>Thermoplasmatota</taxon>
        <taxon>Thermoplasmata</taxon>
        <taxon>Candidatus Sysuiplasmatales</taxon>
        <taxon>Candidatus Sysuiplasmataceae</taxon>
        <taxon>Candidatus Sysuiplasma</taxon>
    </lineage>
</organism>
<dbReference type="InterPro" id="IPR006015">
    <property type="entry name" value="Universal_stress_UspA"/>
</dbReference>
<dbReference type="Proteomes" id="UP000716004">
    <property type="component" value="Unassembled WGS sequence"/>
</dbReference>
<dbReference type="PANTHER" id="PTHR46268">
    <property type="entry name" value="STRESS RESPONSE PROTEIN NHAX"/>
    <property type="match status" value="1"/>
</dbReference>
<comment type="caution">
    <text evidence="3">The sequence shown here is derived from an EMBL/GenBank/DDBJ whole genome shotgun (WGS) entry which is preliminary data.</text>
</comment>
<dbReference type="AlphaFoldDB" id="A0A8J8CAS9"/>
<dbReference type="InterPro" id="IPR014729">
    <property type="entry name" value="Rossmann-like_a/b/a_fold"/>
</dbReference>
<name>A0A8J8CAS9_9ARCH</name>
<gene>
    <name evidence="3" type="ORF">J9259_04440</name>
    <name evidence="4" type="ORF">KIY12_01120</name>
</gene>
<comment type="similarity">
    <text evidence="1">Belongs to the universal stress protein A family.</text>
</comment>
<dbReference type="SUPFAM" id="SSF52402">
    <property type="entry name" value="Adenine nucleotide alpha hydrolases-like"/>
    <property type="match status" value="1"/>
</dbReference>
<dbReference type="PIRSF" id="PIRSF006276">
    <property type="entry name" value="UspA"/>
    <property type="match status" value="1"/>
</dbReference>
<evidence type="ECO:0000313" key="3">
    <source>
        <dbReference type="EMBL" id="MBX8631753.1"/>
    </source>
</evidence>
<sequence length="149" mass="15657">MSQKFKPGKILVAVDGSESSAKAAETASRIAYDSGAELTILHVLELPPISITGDVYVPVDKLEADARKEAERFTSKFRVAAEGVGAKAAVDILVSDGSVVDTVVRYAENGKFDLIVAGTRGLGGFKRLILGSVAAGIVHYAHCSVLIVR</sequence>
<feature type="domain" description="UspA" evidence="2">
    <location>
        <begin position="9"/>
        <end position="149"/>
    </location>
</feature>
<dbReference type="InterPro" id="IPR006016">
    <property type="entry name" value="UspA"/>
</dbReference>
<reference evidence="3" key="1">
    <citation type="submission" date="2021-04" db="EMBL/GenBank/DDBJ databases">
        <title>Genomic insights into ecological role and evolution of a novel Thermoplasmata order Candidatus Sysuiplasmatales.</title>
        <authorList>
            <person name="Yuan Y."/>
        </authorList>
    </citation>
    <scope>NUCLEOTIDE SEQUENCE</scope>
    <source>
        <strain evidence="4">TUT19-bin139</strain>
        <strain evidence="3">YP2-bin.285</strain>
    </source>
</reference>
<evidence type="ECO:0000313" key="5">
    <source>
        <dbReference type="Proteomes" id="UP000716004"/>
    </source>
</evidence>
<dbReference type="PANTHER" id="PTHR46268:SF6">
    <property type="entry name" value="UNIVERSAL STRESS PROTEIN UP12"/>
    <property type="match status" value="1"/>
</dbReference>
<dbReference type="CDD" id="cd00293">
    <property type="entry name" value="USP-like"/>
    <property type="match status" value="1"/>
</dbReference>
<proteinExistence type="inferred from homology"/>
<evidence type="ECO:0000313" key="4">
    <source>
        <dbReference type="EMBL" id="MBX8643320.1"/>
    </source>
</evidence>
<dbReference type="PRINTS" id="PR01438">
    <property type="entry name" value="UNVRSLSTRESS"/>
</dbReference>
<protein>
    <submittedName>
        <fullName evidence="3">Universal stress protein</fullName>
    </submittedName>
</protein>
<dbReference type="EMBL" id="JAGVSJ010000008">
    <property type="protein sequence ID" value="MBX8631753.1"/>
    <property type="molecule type" value="Genomic_DNA"/>
</dbReference>